<name>A0A2P2QR59_RHIMU</name>
<dbReference type="AlphaFoldDB" id="A0A2P2QR59"/>
<dbReference type="EMBL" id="GGEC01088973">
    <property type="protein sequence ID" value="MBX69457.1"/>
    <property type="molecule type" value="Transcribed_RNA"/>
</dbReference>
<accession>A0A2P2QR59</accession>
<evidence type="ECO:0000313" key="1">
    <source>
        <dbReference type="EMBL" id="MBX69457.1"/>
    </source>
</evidence>
<proteinExistence type="predicted"/>
<organism evidence="1">
    <name type="scientific">Rhizophora mucronata</name>
    <name type="common">Asiatic mangrove</name>
    <dbReference type="NCBI Taxonomy" id="61149"/>
    <lineage>
        <taxon>Eukaryota</taxon>
        <taxon>Viridiplantae</taxon>
        <taxon>Streptophyta</taxon>
        <taxon>Embryophyta</taxon>
        <taxon>Tracheophyta</taxon>
        <taxon>Spermatophyta</taxon>
        <taxon>Magnoliopsida</taxon>
        <taxon>eudicotyledons</taxon>
        <taxon>Gunneridae</taxon>
        <taxon>Pentapetalae</taxon>
        <taxon>rosids</taxon>
        <taxon>fabids</taxon>
        <taxon>Malpighiales</taxon>
        <taxon>Rhizophoraceae</taxon>
        <taxon>Rhizophora</taxon>
    </lineage>
</organism>
<protein>
    <submittedName>
        <fullName evidence="1">Uncharacterized protein</fullName>
    </submittedName>
</protein>
<sequence>MVNWATSREIRPKLHSMHAHKWGRSVRETEGLGKGVKSWLLETRRTVLKILCNSRHSRQQETLTFVYKNSN</sequence>
<reference evidence="1" key="1">
    <citation type="submission" date="2018-02" db="EMBL/GenBank/DDBJ databases">
        <title>Rhizophora mucronata_Transcriptome.</title>
        <authorList>
            <person name="Meera S.P."/>
            <person name="Sreeshan A."/>
            <person name="Augustine A."/>
        </authorList>
    </citation>
    <scope>NUCLEOTIDE SEQUENCE</scope>
    <source>
        <tissue evidence="1">Leaf</tissue>
    </source>
</reference>